<dbReference type="Pfam" id="PF17158">
    <property type="entry name" value="MASE4"/>
    <property type="match status" value="1"/>
</dbReference>
<feature type="transmembrane region" description="Helical" evidence="9">
    <location>
        <begin position="128"/>
        <end position="145"/>
    </location>
</feature>
<name>A0A8J7MA24_9RHOB</name>
<comment type="caution">
    <text evidence="11">The sequence shown here is derived from an EMBL/GenBank/DDBJ whole genome shotgun (WGS) entry which is preliminary data.</text>
</comment>
<keyword evidence="8" id="KW-0902">Two-component regulatory system</keyword>
<keyword evidence="5" id="KW-0547">Nucleotide-binding</keyword>
<dbReference type="Pfam" id="PF00512">
    <property type="entry name" value="HisKA"/>
    <property type="match status" value="1"/>
</dbReference>
<dbReference type="SMART" id="SM00388">
    <property type="entry name" value="HisKA"/>
    <property type="match status" value="1"/>
</dbReference>
<feature type="transmembrane region" description="Helical" evidence="9">
    <location>
        <begin position="89"/>
        <end position="108"/>
    </location>
</feature>
<dbReference type="Gene3D" id="3.30.565.10">
    <property type="entry name" value="Histidine kinase-like ATPase, C-terminal domain"/>
    <property type="match status" value="1"/>
</dbReference>
<evidence type="ECO:0000313" key="12">
    <source>
        <dbReference type="Proteomes" id="UP000655420"/>
    </source>
</evidence>
<feature type="transmembrane region" description="Helical" evidence="9">
    <location>
        <begin position="29"/>
        <end position="48"/>
    </location>
</feature>
<comment type="catalytic activity">
    <reaction evidence="1">
        <text>ATP + protein L-histidine = ADP + protein N-phospho-L-histidine.</text>
        <dbReference type="EC" id="2.7.13.3"/>
    </reaction>
</comment>
<evidence type="ECO:0000256" key="9">
    <source>
        <dbReference type="SAM" id="Phobius"/>
    </source>
</evidence>
<dbReference type="Gene3D" id="1.10.287.130">
    <property type="match status" value="1"/>
</dbReference>
<evidence type="ECO:0000256" key="8">
    <source>
        <dbReference type="ARBA" id="ARBA00023012"/>
    </source>
</evidence>
<dbReference type="EC" id="2.7.13.3" evidence="2"/>
<sequence length="541" mass="59147">MSDARIPEDIPMAAADVRLDQASRRRERAAISLLVILVLALLGITPVANHALAHSGILLPAYATAVLMCDVVTAVLLFSLFSVHAWPPLHILAMGYLFAGLTMAPWTLSFPEIAAELGFSAPGLQSTAWFGALRRLAFPAFVLAYAIMKRSADTADHRDPSRLRLIWTCTAAAVLAAASATWLIFTNADSLPRFMVDERHVAALWQYVPMASVLLCLAAMGWLWSGKRHRLDIWVMVALATWLVEIILLAYVSGGTRFTVGWWAGRLCGLASSSVVLVALLADTAALHARLARALTAERRAREARVSSLEALSASVAHEVNQPVASMITNANAGLRWLERNPPELDETRAALQRIVHDGDRIGRIIRGIRAVFDRGENRRHAIDPNRLVEDCMAEWRRDAHRAGISVELQLDPIAPKVWANPVQFQQVVTNLISNAIQAMQIEHQGPKTLRVSTDRDAAGDLRIVVQDSGPGVPAEVGDRVFEPFYTTKQGGMGMGLMFCRAVVEAHGGRLSVSDVTPRGARFEFTIPAQDLPEADERGRS</sequence>
<proteinExistence type="predicted"/>
<dbReference type="PANTHER" id="PTHR43065">
    <property type="entry name" value="SENSOR HISTIDINE KINASE"/>
    <property type="match status" value="1"/>
</dbReference>
<dbReference type="InterPro" id="IPR003661">
    <property type="entry name" value="HisK_dim/P_dom"/>
</dbReference>
<feature type="transmembrane region" description="Helical" evidence="9">
    <location>
        <begin position="165"/>
        <end position="185"/>
    </location>
</feature>
<accession>A0A8J7MA24</accession>
<dbReference type="PRINTS" id="PR00344">
    <property type="entry name" value="BCTRLSENSOR"/>
</dbReference>
<dbReference type="PANTHER" id="PTHR43065:SF10">
    <property type="entry name" value="PEROXIDE STRESS-ACTIVATED HISTIDINE KINASE MAK3"/>
    <property type="match status" value="1"/>
</dbReference>
<dbReference type="InterPro" id="IPR003594">
    <property type="entry name" value="HATPase_dom"/>
</dbReference>
<organism evidence="11 12">
    <name type="scientific">Thermohalobaculum xanthum</name>
    <dbReference type="NCBI Taxonomy" id="2753746"/>
    <lineage>
        <taxon>Bacteria</taxon>
        <taxon>Pseudomonadati</taxon>
        <taxon>Pseudomonadota</taxon>
        <taxon>Alphaproteobacteria</taxon>
        <taxon>Rhodobacterales</taxon>
        <taxon>Paracoccaceae</taxon>
        <taxon>Thermohalobaculum</taxon>
    </lineage>
</organism>
<dbReference type="GO" id="GO:0000155">
    <property type="term" value="F:phosphorelay sensor kinase activity"/>
    <property type="evidence" value="ECO:0007669"/>
    <property type="project" value="InterPro"/>
</dbReference>
<evidence type="ECO:0000256" key="4">
    <source>
        <dbReference type="ARBA" id="ARBA00022679"/>
    </source>
</evidence>
<dbReference type="SUPFAM" id="SSF47384">
    <property type="entry name" value="Homodimeric domain of signal transducing histidine kinase"/>
    <property type="match status" value="1"/>
</dbReference>
<dbReference type="InterPro" id="IPR033424">
    <property type="entry name" value="MASE4"/>
</dbReference>
<protein>
    <recommendedName>
        <fullName evidence="2">histidine kinase</fullName>
        <ecNumber evidence="2">2.7.13.3</ecNumber>
    </recommendedName>
</protein>
<dbReference type="RefSeq" id="WP_200612872.1">
    <property type="nucleotide sequence ID" value="NZ_JAEHHL010000012.1"/>
</dbReference>
<evidence type="ECO:0000256" key="2">
    <source>
        <dbReference type="ARBA" id="ARBA00012438"/>
    </source>
</evidence>
<keyword evidence="9" id="KW-1133">Transmembrane helix</keyword>
<reference evidence="11" key="1">
    <citation type="submission" date="2020-12" db="EMBL/GenBank/DDBJ databases">
        <title>Bacterial taxonomy.</title>
        <authorList>
            <person name="Pan X."/>
        </authorList>
    </citation>
    <scope>NUCLEOTIDE SEQUENCE</scope>
    <source>
        <strain evidence="11">M0105</strain>
    </source>
</reference>
<dbReference type="InterPro" id="IPR036097">
    <property type="entry name" value="HisK_dim/P_sf"/>
</dbReference>
<keyword evidence="4" id="KW-0808">Transferase</keyword>
<evidence type="ECO:0000256" key="6">
    <source>
        <dbReference type="ARBA" id="ARBA00022777"/>
    </source>
</evidence>
<dbReference type="CDD" id="cd00082">
    <property type="entry name" value="HisKA"/>
    <property type="match status" value="1"/>
</dbReference>
<keyword evidence="6" id="KW-0418">Kinase</keyword>
<feature type="transmembrane region" description="Helical" evidence="9">
    <location>
        <begin position="205"/>
        <end position="224"/>
    </location>
</feature>
<feature type="transmembrane region" description="Helical" evidence="9">
    <location>
        <begin position="60"/>
        <end position="82"/>
    </location>
</feature>
<evidence type="ECO:0000256" key="5">
    <source>
        <dbReference type="ARBA" id="ARBA00022741"/>
    </source>
</evidence>
<feature type="transmembrane region" description="Helical" evidence="9">
    <location>
        <begin position="263"/>
        <end position="282"/>
    </location>
</feature>
<keyword evidence="3" id="KW-0597">Phosphoprotein</keyword>
<dbReference type="EMBL" id="JAEHHL010000012">
    <property type="protein sequence ID" value="MBK0400973.1"/>
    <property type="molecule type" value="Genomic_DNA"/>
</dbReference>
<dbReference type="InterPro" id="IPR036890">
    <property type="entry name" value="HATPase_C_sf"/>
</dbReference>
<evidence type="ECO:0000313" key="11">
    <source>
        <dbReference type="EMBL" id="MBK0400973.1"/>
    </source>
</evidence>
<keyword evidence="12" id="KW-1185">Reference proteome</keyword>
<dbReference type="InterPro" id="IPR005467">
    <property type="entry name" value="His_kinase_dom"/>
</dbReference>
<dbReference type="Pfam" id="PF02518">
    <property type="entry name" value="HATPase_c"/>
    <property type="match status" value="1"/>
</dbReference>
<feature type="domain" description="Histidine kinase" evidence="10">
    <location>
        <begin position="315"/>
        <end position="531"/>
    </location>
</feature>
<evidence type="ECO:0000256" key="7">
    <source>
        <dbReference type="ARBA" id="ARBA00022840"/>
    </source>
</evidence>
<keyword evidence="7" id="KW-0067">ATP-binding</keyword>
<keyword evidence="9" id="KW-0812">Transmembrane</keyword>
<dbReference type="AlphaFoldDB" id="A0A8J7MA24"/>
<dbReference type="SUPFAM" id="SSF55874">
    <property type="entry name" value="ATPase domain of HSP90 chaperone/DNA topoisomerase II/histidine kinase"/>
    <property type="match status" value="1"/>
</dbReference>
<gene>
    <name evidence="11" type="ORF">H0I76_17375</name>
</gene>
<dbReference type="GO" id="GO:0005524">
    <property type="term" value="F:ATP binding"/>
    <property type="evidence" value="ECO:0007669"/>
    <property type="project" value="UniProtKB-KW"/>
</dbReference>
<dbReference type="Proteomes" id="UP000655420">
    <property type="component" value="Unassembled WGS sequence"/>
</dbReference>
<keyword evidence="9" id="KW-0472">Membrane</keyword>
<evidence type="ECO:0000259" key="10">
    <source>
        <dbReference type="PROSITE" id="PS50109"/>
    </source>
</evidence>
<dbReference type="InterPro" id="IPR004358">
    <property type="entry name" value="Sig_transdc_His_kin-like_C"/>
</dbReference>
<evidence type="ECO:0000256" key="3">
    <source>
        <dbReference type="ARBA" id="ARBA00022553"/>
    </source>
</evidence>
<feature type="transmembrane region" description="Helical" evidence="9">
    <location>
        <begin position="231"/>
        <end position="251"/>
    </location>
</feature>
<dbReference type="PROSITE" id="PS50109">
    <property type="entry name" value="HIS_KIN"/>
    <property type="match status" value="1"/>
</dbReference>
<dbReference type="SMART" id="SM00387">
    <property type="entry name" value="HATPase_c"/>
    <property type="match status" value="1"/>
</dbReference>
<evidence type="ECO:0000256" key="1">
    <source>
        <dbReference type="ARBA" id="ARBA00000085"/>
    </source>
</evidence>